<dbReference type="VEuPathDB" id="VectorBase:CSON007558"/>
<accession>A0A336LXZ3</accession>
<dbReference type="EMBL" id="UFQT01000285">
    <property type="protein sequence ID" value="SSX22815.1"/>
    <property type="molecule type" value="Genomic_DNA"/>
</dbReference>
<proteinExistence type="predicted"/>
<dbReference type="AlphaFoldDB" id="A0A336LXZ3"/>
<organism evidence="2">
    <name type="scientific">Culicoides sonorensis</name>
    <name type="common">Biting midge</name>
    <dbReference type="NCBI Taxonomy" id="179676"/>
    <lineage>
        <taxon>Eukaryota</taxon>
        <taxon>Metazoa</taxon>
        <taxon>Ecdysozoa</taxon>
        <taxon>Arthropoda</taxon>
        <taxon>Hexapoda</taxon>
        <taxon>Insecta</taxon>
        <taxon>Pterygota</taxon>
        <taxon>Neoptera</taxon>
        <taxon>Endopterygota</taxon>
        <taxon>Diptera</taxon>
        <taxon>Nematocera</taxon>
        <taxon>Chironomoidea</taxon>
        <taxon>Ceratopogonidae</taxon>
        <taxon>Ceratopogoninae</taxon>
        <taxon>Culicoides</taxon>
        <taxon>Monoculicoides</taxon>
    </lineage>
</organism>
<evidence type="ECO:0000313" key="2">
    <source>
        <dbReference type="EMBL" id="SSX22815.1"/>
    </source>
</evidence>
<feature type="transmembrane region" description="Helical" evidence="1">
    <location>
        <begin position="15"/>
        <end position="36"/>
    </location>
</feature>
<protein>
    <submittedName>
        <fullName evidence="2">CSON007558 protein</fullName>
    </submittedName>
</protein>
<sequence length="187" mass="21219">MYPYPIPHYIGPKMGVRLLILAALGLGSLYVIHLLAQDYQKIRKPIQAAKALLNIGKRDLSAQLLEMEKENVSTTESTTTESQEATIDWAKIIKYDTLSCALSLICQLSASDDLKKDTEGETLYTFVSSNINNTDVPSKISKAFHLGEEYNKNHPYDFKKCYTEYPLCPYSAKTMLSILQYYTYYFG</sequence>
<gene>
    <name evidence="2" type="primary">CSON007558</name>
</gene>
<name>A0A336LXZ3_CULSO</name>
<keyword evidence="1" id="KW-0472">Membrane</keyword>
<dbReference type="OMA" id="CFNEYPF"/>
<evidence type="ECO:0000256" key="1">
    <source>
        <dbReference type="SAM" id="Phobius"/>
    </source>
</evidence>
<reference evidence="2" key="1">
    <citation type="submission" date="2018-07" db="EMBL/GenBank/DDBJ databases">
        <authorList>
            <person name="Quirk P.G."/>
            <person name="Krulwich T.A."/>
        </authorList>
    </citation>
    <scope>NUCLEOTIDE SEQUENCE</scope>
</reference>
<keyword evidence="1" id="KW-0812">Transmembrane</keyword>
<keyword evidence="1" id="KW-1133">Transmembrane helix</keyword>